<gene>
    <name evidence="3" type="ORF">Syun_015428</name>
</gene>
<comment type="caution">
    <text evidence="3">The sequence shown here is derived from an EMBL/GenBank/DDBJ whole genome shotgun (WGS) entry which is preliminary data.</text>
</comment>
<evidence type="ECO:0000313" key="4">
    <source>
        <dbReference type="Proteomes" id="UP001420932"/>
    </source>
</evidence>
<feature type="domain" description="PWWP" evidence="2">
    <location>
        <begin position="17"/>
        <end position="79"/>
    </location>
</feature>
<dbReference type="Proteomes" id="UP001420932">
    <property type="component" value="Unassembled WGS sequence"/>
</dbReference>
<feature type="region of interest" description="Disordered" evidence="1">
    <location>
        <begin position="100"/>
        <end position="214"/>
    </location>
</feature>
<proteinExistence type="predicted"/>
<accession>A0AAP0JMV3</accession>
<evidence type="ECO:0000313" key="3">
    <source>
        <dbReference type="EMBL" id="KAK9136098.1"/>
    </source>
</evidence>
<dbReference type="PROSITE" id="PS50812">
    <property type="entry name" value="PWWP"/>
    <property type="match status" value="1"/>
</dbReference>
<evidence type="ECO:0000259" key="2">
    <source>
        <dbReference type="PROSITE" id="PS50812"/>
    </source>
</evidence>
<dbReference type="InterPro" id="IPR053063">
    <property type="entry name" value="PWWP_domain_containing_PDP"/>
</dbReference>
<name>A0AAP0JMV3_9MAGN</name>
<dbReference type="InterPro" id="IPR000313">
    <property type="entry name" value="PWWP_dom"/>
</dbReference>
<protein>
    <recommendedName>
        <fullName evidence="2">PWWP domain-containing protein</fullName>
    </recommendedName>
</protein>
<dbReference type="PANTHER" id="PTHR42851:SF13">
    <property type="entry name" value="OS08G0477800 PROTEIN"/>
    <property type="match status" value="1"/>
</dbReference>
<reference evidence="3 4" key="1">
    <citation type="submission" date="2024-01" db="EMBL/GenBank/DDBJ databases">
        <title>Genome assemblies of Stephania.</title>
        <authorList>
            <person name="Yang L."/>
        </authorList>
    </citation>
    <scope>NUCLEOTIDE SEQUENCE [LARGE SCALE GENOMIC DNA]</scope>
    <source>
        <strain evidence="3">YNDBR</strain>
        <tissue evidence="3">Leaf</tissue>
    </source>
</reference>
<dbReference type="PANTHER" id="PTHR42851">
    <property type="entry name" value="ALDOLASE-RELATED"/>
    <property type="match status" value="1"/>
</dbReference>
<evidence type="ECO:0000256" key="1">
    <source>
        <dbReference type="SAM" id="MobiDB-lite"/>
    </source>
</evidence>
<dbReference type="SUPFAM" id="SSF63748">
    <property type="entry name" value="Tudor/PWWP/MBT"/>
    <property type="match status" value="1"/>
</dbReference>
<feature type="compositionally biased region" description="Basic and acidic residues" evidence="1">
    <location>
        <begin position="142"/>
        <end position="157"/>
    </location>
</feature>
<dbReference type="Gene3D" id="2.30.30.140">
    <property type="match status" value="1"/>
</dbReference>
<dbReference type="EMBL" id="JBBNAF010000006">
    <property type="protein sequence ID" value="KAK9136098.1"/>
    <property type="molecule type" value="Genomic_DNA"/>
</dbReference>
<feature type="compositionally biased region" description="Basic and acidic residues" evidence="1">
    <location>
        <begin position="190"/>
        <end position="202"/>
    </location>
</feature>
<organism evidence="3 4">
    <name type="scientific">Stephania yunnanensis</name>
    <dbReference type="NCBI Taxonomy" id="152371"/>
    <lineage>
        <taxon>Eukaryota</taxon>
        <taxon>Viridiplantae</taxon>
        <taxon>Streptophyta</taxon>
        <taxon>Embryophyta</taxon>
        <taxon>Tracheophyta</taxon>
        <taxon>Spermatophyta</taxon>
        <taxon>Magnoliopsida</taxon>
        <taxon>Ranunculales</taxon>
        <taxon>Menispermaceae</taxon>
        <taxon>Menispermoideae</taxon>
        <taxon>Cissampelideae</taxon>
        <taxon>Stephania</taxon>
    </lineage>
</organism>
<dbReference type="CDD" id="cd05162">
    <property type="entry name" value="PWWP"/>
    <property type="match status" value="1"/>
</dbReference>
<dbReference type="AlphaFoldDB" id="A0AAP0JMV3"/>
<sequence length="259" mass="28904">MKSERLGNVRNVGEPELGDVTWVKIRNSLWWPAQVVDESMVKVSSKPKKKIKGEVLVRLYGSYKYLYCDPAKYCLEFEKILKQNNGSYIETFQKSLEKDISNMKSRNQKKEVSETRVEKPKAESPKAKKAKHYGGRNTPARSESRKSQDSLTDESRNNKTNASVNRKNKQDDVKKKNSGNQRTSVGDCQDAPKSKARAESLKPKSPKQNAVIGRSISNGPTVLVSEAVVKSPDSGTRRIKVMQSLGLVGPCGSPFLLSN</sequence>
<dbReference type="Pfam" id="PF00855">
    <property type="entry name" value="PWWP"/>
    <property type="match status" value="1"/>
</dbReference>
<feature type="compositionally biased region" description="Basic and acidic residues" evidence="1">
    <location>
        <begin position="108"/>
        <end position="126"/>
    </location>
</feature>
<keyword evidence="4" id="KW-1185">Reference proteome</keyword>